<organism evidence="2 3">
    <name type="scientific">Acer saccharum</name>
    <name type="common">Sugar maple</name>
    <dbReference type="NCBI Taxonomy" id="4024"/>
    <lineage>
        <taxon>Eukaryota</taxon>
        <taxon>Viridiplantae</taxon>
        <taxon>Streptophyta</taxon>
        <taxon>Embryophyta</taxon>
        <taxon>Tracheophyta</taxon>
        <taxon>Spermatophyta</taxon>
        <taxon>Magnoliopsida</taxon>
        <taxon>eudicotyledons</taxon>
        <taxon>Gunneridae</taxon>
        <taxon>Pentapetalae</taxon>
        <taxon>rosids</taxon>
        <taxon>malvids</taxon>
        <taxon>Sapindales</taxon>
        <taxon>Sapindaceae</taxon>
        <taxon>Hippocastanoideae</taxon>
        <taxon>Acereae</taxon>
        <taxon>Acer</taxon>
    </lineage>
</organism>
<dbReference type="Proteomes" id="UP001168877">
    <property type="component" value="Unassembled WGS sequence"/>
</dbReference>
<gene>
    <name evidence="2" type="ORF">LWI29_012524</name>
</gene>
<sequence>MTCRVPRYFCTPKWNHLTSAFPDEELKTLARAAVRPLEKRGKPYLYNEGKMIKARLFPQISARRRRRNSFVALFEEDVVCDALARRMKGIMEASRKAALRQRDARIAPSEEESDESAPENPPEGDDEGESPIIPEETQGHGTSACSAEAVGDPEDFGVSRTSPTKAIEQVHLPRGKRSSGGFASAEPNLSASEIPIPADPISTPGAGNVEAGQPGKRKASFSSGRPYPKIPRVVAYVDSSSGDEGEGDVEKEAGMVPPEEQIRDNAGGSTNLPGQPHLLDSLKLVGETAVPFGGFVTAVYTAELNPRNKSIRSETAFQIGGHPTANSNGGLFGGQAADHDRRSPTEVKTKEMPSASP</sequence>
<protein>
    <submittedName>
        <fullName evidence="2">Uncharacterized protein</fullName>
    </submittedName>
</protein>
<feature type="compositionally biased region" description="Basic and acidic residues" evidence="1">
    <location>
        <begin position="337"/>
        <end position="351"/>
    </location>
</feature>
<comment type="caution">
    <text evidence="2">The sequence shown here is derived from an EMBL/GenBank/DDBJ whole genome shotgun (WGS) entry which is preliminary data.</text>
</comment>
<keyword evidence="3" id="KW-1185">Reference proteome</keyword>
<reference evidence="2" key="2">
    <citation type="submission" date="2023-06" db="EMBL/GenBank/DDBJ databases">
        <authorList>
            <person name="Swenson N.G."/>
            <person name="Wegrzyn J.L."/>
            <person name="Mcevoy S.L."/>
        </authorList>
    </citation>
    <scope>NUCLEOTIDE SEQUENCE</scope>
    <source>
        <strain evidence="2">NS2018</strain>
        <tissue evidence="2">Leaf</tissue>
    </source>
</reference>
<evidence type="ECO:0000313" key="2">
    <source>
        <dbReference type="EMBL" id="KAK0584396.1"/>
    </source>
</evidence>
<reference evidence="2" key="1">
    <citation type="journal article" date="2022" name="Plant J.">
        <title>Strategies of tolerance reflected in two North American maple genomes.</title>
        <authorList>
            <person name="McEvoy S.L."/>
            <person name="Sezen U.U."/>
            <person name="Trouern-Trend A."/>
            <person name="McMahon S.M."/>
            <person name="Schaberg P.G."/>
            <person name="Yang J."/>
            <person name="Wegrzyn J.L."/>
            <person name="Swenson N.G."/>
        </authorList>
    </citation>
    <scope>NUCLEOTIDE SEQUENCE</scope>
    <source>
        <strain evidence="2">NS2018</strain>
    </source>
</reference>
<evidence type="ECO:0000313" key="3">
    <source>
        <dbReference type="Proteomes" id="UP001168877"/>
    </source>
</evidence>
<evidence type="ECO:0000256" key="1">
    <source>
        <dbReference type="SAM" id="MobiDB-lite"/>
    </source>
</evidence>
<proteinExistence type="predicted"/>
<feature type="region of interest" description="Disordered" evidence="1">
    <location>
        <begin position="305"/>
        <end position="357"/>
    </location>
</feature>
<dbReference type="AlphaFoldDB" id="A0AA39VMF5"/>
<feature type="compositionally biased region" description="Acidic residues" evidence="1">
    <location>
        <begin position="109"/>
        <end position="129"/>
    </location>
</feature>
<feature type="region of interest" description="Disordered" evidence="1">
    <location>
        <begin position="96"/>
        <end position="278"/>
    </location>
</feature>
<name>A0AA39VMF5_ACESA</name>
<accession>A0AA39VMF5</accession>
<dbReference type="EMBL" id="JAUESC010000383">
    <property type="protein sequence ID" value="KAK0584396.1"/>
    <property type="molecule type" value="Genomic_DNA"/>
</dbReference>